<protein>
    <recommendedName>
        <fullName evidence="2">C2H2-type domain-containing protein</fullName>
    </recommendedName>
</protein>
<feature type="domain" description="C2H2-type" evidence="2">
    <location>
        <begin position="65"/>
        <end position="85"/>
    </location>
</feature>
<evidence type="ECO:0000259" key="2">
    <source>
        <dbReference type="PROSITE" id="PS50157"/>
    </source>
</evidence>
<evidence type="ECO:0000256" key="1">
    <source>
        <dbReference type="PROSITE-ProRule" id="PRU00042"/>
    </source>
</evidence>
<dbReference type="OrthoDB" id="6077919at2759"/>
<dbReference type="Pfam" id="PF00096">
    <property type="entry name" value="zf-C2H2"/>
    <property type="match status" value="1"/>
</dbReference>
<dbReference type="SUPFAM" id="SSF57667">
    <property type="entry name" value="beta-beta-alpha zinc fingers"/>
    <property type="match status" value="1"/>
</dbReference>
<proteinExistence type="predicted"/>
<dbReference type="Gene3D" id="3.30.160.60">
    <property type="entry name" value="Classic Zinc Finger"/>
    <property type="match status" value="1"/>
</dbReference>
<reference evidence="4" key="1">
    <citation type="journal article" date="2017" name="Nat. Ecol. Evol.">
        <title>Genome expansion and lineage-specific genetic innovations in the forest pathogenic fungi Armillaria.</title>
        <authorList>
            <person name="Sipos G."/>
            <person name="Prasanna A.N."/>
            <person name="Walter M.C."/>
            <person name="O'Connor E."/>
            <person name="Balint B."/>
            <person name="Krizsan K."/>
            <person name="Kiss B."/>
            <person name="Hess J."/>
            <person name="Varga T."/>
            <person name="Slot J."/>
            <person name="Riley R."/>
            <person name="Boka B."/>
            <person name="Rigling D."/>
            <person name="Barry K."/>
            <person name="Lee J."/>
            <person name="Mihaltcheva S."/>
            <person name="LaButti K."/>
            <person name="Lipzen A."/>
            <person name="Waldron R."/>
            <person name="Moloney N.M."/>
            <person name="Sperisen C."/>
            <person name="Kredics L."/>
            <person name="Vagvoelgyi C."/>
            <person name="Patrignani A."/>
            <person name="Fitzpatrick D."/>
            <person name="Nagy I."/>
            <person name="Doyle S."/>
            <person name="Anderson J.B."/>
            <person name="Grigoriev I.V."/>
            <person name="Gueldener U."/>
            <person name="Muensterkoetter M."/>
            <person name="Nagy L.G."/>
        </authorList>
    </citation>
    <scope>NUCLEOTIDE SEQUENCE [LARGE SCALE GENOMIC DNA]</scope>
    <source>
        <strain evidence="4">Ar21-2</strain>
    </source>
</reference>
<keyword evidence="1" id="KW-0862">Zinc</keyword>
<sequence>MPCISRRLSPSPSVSRAQSILLSTSRQRTWPSTGRDECYLCHVEFSTLQSLNLHLNSPVHDANEFKCPKRRCGKKFKVVSALIQHIENESCGLARFTTVQMEAMLLTRQFARLVLG</sequence>
<dbReference type="InterPro" id="IPR013087">
    <property type="entry name" value="Znf_C2H2_type"/>
</dbReference>
<organism evidence="3 4">
    <name type="scientific">Armillaria gallica</name>
    <name type="common">Bulbous honey fungus</name>
    <name type="synonym">Armillaria bulbosa</name>
    <dbReference type="NCBI Taxonomy" id="47427"/>
    <lineage>
        <taxon>Eukaryota</taxon>
        <taxon>Fungi</taxon>
        <taxon>Dikarya</taxon>
        <taxon>Basidiomycota</taxon>
        <taxon>Agaricomycotina</taxon>
        <taxon>Agaricomycetes</taxon>
        <taxon>Agaricomycetidae</taxon>
        <taxon>Agaricales</taxon>
        <taxon>Marasmiineae</taxon>
        <taxon>Physalacriaceae</taxon>
        <taxon>Armillaria</taxon>
    </lineage>
</organism>
<keyword evidence="1" id="KW-0479">Metal-binding</keyword>
<keyword evidence="1" id="KW-0863">Zinc-finger</keyword>
<dbReference type="EMBL" id="KZ293689">
    <property type="protein sequence ID" value="PBK85640.1"/>
    <property type="molecule type" value="Genomic_DNA"/>
</dbReference>
<dbReference type="AlphaFoldDB" id="A0A2H3CUY4"/>
<evidence type="ECO:0000313" key="3">
    <source>
        <dbReference type="EMBL" id="PBK85640.1"/>
    </source>
</evidence>
<gene>
    <name evidence="3" type="ORF">ARMGADRAFT_548755</name>
</gene>
<dbReference type="STRING" id="47427.A0A2H3CUY4"/>
<dbReference type="Proteomes" id="UP000217790">
    <property type="component" value="Unassembled WGS sequence"/>
</dbReference>
<dbReference type="PROSITE" id="PS50157">
    <property type="entry name" value="ZINC_FINGER_C2H2_2"/>
    <property type="match status" value="1"/>
</dbReference>
<dbReference type="InterPro" id="IPR036236">
    <property type="entry name" value="Znf_C2H2_sf"/>
</dbReference>
<name>A0A2H3CUY4_ARMGA</name>
<evidence type="ECO:0000313" key="4">
    <source>
        <dbReference type="Proteomes" id="UP000217790"/>
    </source>
</evidence>
<accession>A0A2H3CUY4</accession>
<keyword evidence="4" id="KW-1185">Reference proteome</keyword>
<dbReference type="GO" id="GO:0008270">
    <property type="term" value="F:zinc ion binding"/>
    <property type="evidence" value="ECO:0007669"/>
    <property type="project" value="UniProtKB-KW"/>
</dbReference>
<dbReference type="Pfam" id="PF12874">
    <property type="entry name" value="zf-met"/>
    <property type="match status" value="1"/>
</dbReference>
<dbReference type="InParanoid" id="A0A2H3CUY4"/>